<dbReference type="EMBL" id="BGZK01000202">
    <property type="protein sequence ID" value="GBP28103.1"/>
    <property type="molecule type" value="Genomic_DNA"/>
</dbReference>
<dbReference type="AlphaFoldDB" id="A0A4C1UNR4"/>
<proteinExistence type="predicted"/>
<evidence type="ECO:0000313" key="2">
    <source>
        <dbReference type="Proteomes" id="UP000299102"/>
    </source>
</evidence>
<sequence>MPEICRRMDGRTDKDNVFTILARNPKKEKNLLFKIEGFELSLSRRPKASSGLLTDTSKDVVTRTVTASYMRLSVRVRDLYTNTDSPALQFRPFDDDIGDEDRYNFYLLSKTKEKLREKWLTDAKEAVTTFEKAVEATRKCEWAKCFTQ</sequence>
<gene>
    <name evidence="1" type="ORF">EVAR_21225_1</name>
</gene>
<protein>
    <submittedName>
        <fullName evidence="1">Uncharacterized protein</fullName>
    </submittedName>
</protein>
<dbReference type="Proteomes" id="UP000299102">
    <property type="component" value="Unassembled WGS sequence"/>
</dbReference>
<accession>A0A4C1UNR4</accession>
<evidence type="ECO:0000313" key="1">
    <source>
        <dbReference type="EMBL" id="GBP28103.1"/>
    </source>
</evidence>
<name>A0A4C1UNR4_EUMVA</name>
<comment type="caution">
    <text evidence="1">The sequence shown here is derived from an EMBL/GenBank/DDBJ whole genome shotgun (WGS) entry which is preliminary data.</text>
</comment>
<reference evidence="1 2" key="1">
    <citation type="journal article" date="2019" name="Commun. Biol.">
        <title>The bagworm genome reveals a unique fibroin gene that provides high tensile strength.</title>
        <authorList>
            <person name="Kono N."/>
            <person name="Nakamura H."/>
            <person name="Ohtoshi R."/>
            <person name="Tomita M."/>
            <person name="Numata K."/>
            <person name="Arakawa K."/>
        </authorList>
    </citation>
    <scope>NUCLEOTIDE SEQUENCE [LARGE SCALE GENOMIC DNA]</scope>
</reference>
<keyword evidence="2" id="KW-1185">Reference proteome</keyword>
<organism evidence="1 2">
    <name type="scientific">Eumeta variegata</name>
    <name type="common">Bagworm moth</name>
    <name type="synonym">Eumeta japonica</name>
    <dbReference type="NCBI Taxonomy" id="151549"/>
    <lineage>
        <taxon>Eukaryota</taxon>
        <taxon>Metazoa</taxon>
        <taxon>Ecdysozoa</taxon>
        <taxon>Arthropoda</taxon>
        <taxon>Hexapoda</taxon>
        <taxon>Insecta</taxon>
        <taxon>Pterygota</taxon>
        <taxon>Neoptera</taxon>
        <taxon>Endopterygota</taxon>
        <taxon>Lepidoptera</taxon>
        <taxon>Glossata</taxon>
        <taxon>Ditrysia</taxon>
        <taxon>Tineoidea</taxon>
        <taxon>Psychidae</taxon>
        <taxon>Oiketicinae</taxon>
        <taxon>Eumeta</taxon>
    </lineage>
</organism>